<comment type="caution">
    <text evidence="2">The sequence shown here is derived from an EMBL/GenBank/DDBJ whole genome shotgun (WGS) entry which is preliminary data.</text>
</comment>
<name>A0A0P7CB98_PSEPU</name>
<proteinExistence type="predicted"/>
<feature type="transmembrane region" description="Helical" evidence="1">
    <location>
        <begin position="6"/>
        <end position="36"/>
    </location>
</feature>
<accession>A0A0P7CB98</accession>
<dbReference type="AlphaFoldDB" id="A0A0P7CB98"/>
<evidence type="ECO:0000256" key="1">
    <source>
        <dbReference type="SAM" id="Phobius"/>
    </source>
</evidence>
<sequence length="143" mass="16126">MQLENYFALACGLGLLLGLAWFALYLLSWAWVWSWAWMDDSKPPKRNPLIEAVNKYRGLEPGQGICCKYGYQGKDGEWKDGEGGFFYPFIALALGPLALLVAFKLYPVVLAVATALAVAHVARFARRHKKLFDKHIKDPEAHK</sequence>
<organism evidence="2 3">
    <name type="scientific">Pseudomonas putida</name>
    <name type="common">Arthrobacter siderocapsulatus</name>
    <dbReference type="NCBI Taxonomy" id="303"/>
    <lineage>
        <taxon>Bacteria</taxon>
        <taxon>Pseudomonadati</taxon>
        <taxon>Pseudomonadota</taxon>
        <taxon>Gammaproteobacteria</taxon>
        <taxon>Pseudomonadales</taxon>
        <taxon>Pseudomonadaceae</taxon>
        <taxon>Pseudomonas</taxon>
    </lineage>
</organism>
<dbReference type="RefSeq" id="WP_054573848.1">
    <property type="nucleotide sequence ID" value="NZ_LKKS01000143.1"/>
</dbReference>
<protein>
    <submittedName>
        <fullName evidence="2">Uncharacterized protein</fullName>
    </submittedName>
</protein>
<dbReference type="Proteomes" id="UP000050437">
    <property type="component" value="Unassembled WGS sequence"/>
</dbReference>
<keyword evidence="1" id="KW-1133">Transmembrane helix</keyword>
<keyword evidence="1" id="KW-0812">Transmembrane</keyword>
<gene>
    <name evidence="2" type="ORF">HB13667_28605</name>
</gene>
<evidence type="ECO:0000313" key="3">
    <source>
        <dbReference type="Proteomes" id="UP000050437"/>
    </source>
</evidence>
<evidence type="ECO:0000313" key="2">
    <source>
        <dbReference type="EMBL" id="KPM58080.1"/>
    </source>
</evidence>
<keyword evidence="1" id="KW-0472">Membrane</keyword>
<feature type="transmembrane region" description="Helical" evidence="1">
    <location>
        <begin position="108"/>
        <end position="125"/>
    </location>
</feature>
<dbReference type="EMBL" id="LKKS01000143">
    <property type="protein sequence ID" value="KPM58080.1"/>
    <property type="molecule type" value="Genomic_DNA"/>
</dbReference>
<reference evidence="2 3" key="1">
    <citation type="submission" date="2015-10" db="EMBL/GenBank/DDBJ databases">
        <title>Pseudomonas putida clinical strains.</title>
        <authorList>
            <person name="Molina L."/>
            <person name="Udaondo Z."/>
        </authorList>
    </citation>
    <scope>NUCLEOTIDE SEQUENCE [LARGE SCALE GENOMIC DNA]</scope>
    <source>
        <strain evidence="2 3">HB13667</strain>
    </source>
</reference>